<reference evidence="2" key="1">
    <citation type="submission" date="2023-08" db="EMBL/GenBank/DDBJ databases">
        <authorList>
            <person name="Chen Y."/>
            <person name="Shah S."/>
            <person name="Dougan E. K."/>
            <person name="Thang M."/>
            <person name="Chan C."/>
        </authorList>
    </citation>
    <scope>NUCLEOTIDE SEQUENCE</scope>
</reference>
<feature type="compositionally biased region" description="Polar residues" evidence="1">
    <location>
        <begin position="1"/>
        <end position="10"/>
    </location>
</feature>
<feature type="compositionally biased region" description="Basic and acidic residues" evidence="1">
    <location>
        <begin position="341"/>
        <end position="360"/>
    </location>
</feature>
<feature type="region of interest" description="Disordered" evidence="1">
    <location>
        <begin position="225"/>
        <end position="244"/>
    </location>
</feature>
<protein>
    <submittedName>
        <fullName evidence="2">Uncharacterized protein</fullName>
    </submittedName>
</protein>
<feature type="compositionally biased region" description="Low complexity" evidence="1">
    <location>
        <begin position="388"/>
        <end position="408"/>
    </location>
</feature>
<organism evidence="2 3">
    <name type="scientific">Effrenium voratum</name>
    <dbReference type="NCBI Taxonomy" id="2562239"/>
    <lineage>
        <taxon>Eukaryota</taxon>
        <taxon>Sar</taxon>
        <taxon>Alveolata</taxon>
        <taxon>Dinophyceae</taxon>
        <taxon>Suessiales</taxon>
        <taxon>Symbiodiniaceae</taxon>
        <taxon>Effrenium</taxon>
    </lineage>
</organism>
<sequence>MAASLQSVTDSEAPMWTQPSQLSPSATPTEDSALATVSTTSSSCTGAFSGEMALAVIERTGATSSVFAAHAKMHVQNRTPLLVIENVPDRIAYEAVDVEALYESVSKYIRARVATRPRDYVVSNNRDRLAEDWEWSHVPSGVRHLDDAESSASGRRIETEHYNGQTTYKDCHLLDWLESADPTWLQRDVFKGARRAKLFSALAFNFGWLPSDLKLSDLKSEVQKGAASQYERRNRPAAHTGWGPDEMHAYTKYQLRQFAQNKLKRRAIGGYSWLLPAKSSTGEPAPLPDEVLKMESKASGSKPKRDKAKRERSDSSECGSQSSKSNCEAKSRDSKHKRDRSQRADRTKMSKRERQDKASESDSSEQPQEKKRSRRDRDTGKRKKRAQTDSQSPAQSSSESAHPASTTTKTTPRVAGSPKMLKGMQKQGRKQEFNNIRTPASVLSLPSLPSGSCDRKWHFLLRPELLERPPTL</sequence>
<feature type="region of interest" description="Disordered" evidence="1">
    <location>
        <begin position="294"/>
        <end position="435"/>
    </location>
</feature>
<comment type="caution">
    <text evidence="2">The sequence shown here is derived from an EMBL/GenBank/DDBJ whole genome shotgun (WGS) entry which is preliminary data.</text>
</comment>
<accession>A0AA36IYN4</accession>
<keyword evidence="3" id="KW-1185">Reference proteome</keyword>
<feature type="compositionally biased region" description="Polar residues" evidence="1">
    <location>
        <begin position="17"/>
        <end position="30"/>
    </location>
</feature>
<feature type="region of interest" description="Disordered" evidence="1">
    <location>
        <begin position="1"/>
        <end position="32"/>
    </location>
</feature>
<dbReference type="EMBL" id="CAUJNA010003230">
    <property type="protein sequence ID" value="CAJ1396408.1"/>
    <property type="molecule type" value="Genomic_DNA"/>
</dbReference>
<gene>
    <name evidence="2" type="ORF">EVOR1521_LOCUS20650</name>
</gene>
<proteinExistence type="predicted"/>
<evidence type="ECO:0000313" key="2">
    <source>
        <dbReference type="EMBL" id="CAJ1396408.1"/>
    </source>
</evidence>
<feature type="compositionally biased region" description="Polar residues" evidence="1">
    <location>
        <begin position="316"/>
        <end position="326"/>
    </location>
</feature>
<dbReference type="AlphaFoldDB" id="A0AA36IYN4"/>
<feature type="compositionally biased region" description="Basic and acidic residues" evidence="1">
    <location>
        <begin position="367"/>
        <end position="379"/>
    </location>
</feature>
<dbReference type="Proteomes" id="UP001178507">
    <property type="component" value="Unassembled WGS sequence"/>
</dbReference>
<evidence type="ECO:0000256" key="1">
    <source>
        <dbReference type="SAM" id="MobiDB-lite"/>
    </source>
</evidence>
<evidence type="ECO:0000313" key="3">
    <source>
        <dbReference type="Proteomes" id="UP001178507"/>
    </source>
</evidence>
<name>A0AA36IYN4_9DINO</name>